<gene>
    <name evidence="3" type="ORF">CELE_T22A3.12</name>
    <name evidence="3 5" type="ORF">T22A3.12</name>
</gene>
<evidence type="ECO:0000256" key="1">
    <source>
        <dbReference type="SAM" id="Coils"/>
    </source>
</evidence>
<dbReference type="WormBase" id="T22A3.12">
    <property type="protein sequence ID" value="CE46026"/>
    <property type="gene ID" value="WBGene00206474"/>
</dbReference>
<keyword evidence="3" id="KW-0282">Flagellum</keyword>
<reference evidence="3 4" key="1">
    <citation type="journal article" date="1998" name="Science">
        <title>Genome sequence of the nematode C. elegans: a platform for investigating biology.</title>
        <authorList>
            <consortium name="The C. elegans sequencing consortium"/>
            <person name="Sulson J.E."/>
            <person name="Waterston R."/>
        </authorList>
    </citation>
    <scope>NUCLEOTIDE SEQUENCE [LARGE SCALE GENOMIC DNA]</scope>
    <source>
        <strain evidence="3 4">Bristol N2</strain>
    </source>
</reference>
<accession>F5GUF1</accession>
<protein>
    <submittedName>
        <fullName evidence="3">Cilia- and flagella-associated protein 157</fullName>
    </submittedName>
</protein>
<dbReference type="PaxDb" id="6239-T22A3.12"/>
<dbReference type="EMBL" id="BX284601">
    <property type="protein sequence ID" value="CCA65620.1"/>
    <property type="molecule type" value="Genomic_DNA"/>
</dbReference>
<dbReference type="HOGENOM" id="CLU_1462587_0_0_1"/>
<evidence type="ECO:0000256" key="2">
    <source>
        <dbReference type="SAM" id="MobiDB-lite"/>
    </source>
</evidence>
<dbReference type="SMR" id="F5GUF1"/>
<dbReference type="AlphaFoldDB" id="F5GUF1"/>
<keyword evidence="3" id="KW-0966">Cell projection</keyword>
<feature type="region of interest" description="Disordered" evidence="2">
    <location>
        <begin position="162"/>
        <end position="185"/>
    </location>
</feature>
<keyword evidence="3" id="KW-0969">Cilium</keyword>
<evidence type="ECO:0000313" key="5">
    <source>
        <dbReference type="WormBase" id="T22A3.12"/>
    </source>
</evidence>
<dbReference type="OrthoDB" id="10317342at2759"/>
<keyword evidence="1" id="KW-0175">Coiled coil</keyword>
<dbReference type="Bgee" id="WBGene00206474">
    <property type="expression patterns" value="Expressed in embryo and 2 other cell types or tissues"/>
</dbReference>
<sequence length="185" mass="21424">MSTNEFERIDSLAKICDDHEKNLRRSLENVSQRNTEVSELMSLRLHQITQKMGNLRSKFDSVHTHNQKLLEKIKEKLDEIDAQEMEANREYDDFRRNVTFAKRQHKKNGIIRALGHKIYNYGITILIFIGWYKPPKKPAKSVKKCSIELPRISPSQHTITGILPEKSKSITATAPKISPTKKKLS</sequence>
<dbReference type="Proteomes" id="UP000001940">
    <property type="component" value="Chromosome I"/>
</dbReference>
<keyword evidence="4" id="KW-1185">Reference proteome</keyword>
<dbReference type="RefSeq" id="NP_001251433.1">
    <property type="nucleotide sequence ID" value="NM_001264504.1"/>
</dbReference>
<dbReference type="eggNOG" id="ENOG502TJ70">
    <property type="taxonomic scope" value="Eukaryota"/>
</dbReference>
<dbReference type="CTD" id="13181893"/>
<dbReference type="OMA" id="NAQEMEG"/>
<evidence type="ECO:0000313" key="3">
    <source>
        <dbReference type="EMBL" id="CCA65620.1"/>
    </source>
</evidence>
<evidence type="ECO:0000313" key="4">
    <source>
        <dbReference type="Proteomes" id="UP000001940"/>
    </source>
</evidence>
<dbReference type="AGR" id="WB:WBGene00206474"/>
<name>F5GUF1_CAEEL</name>
<dbReference type="GeneID" id="13181893"/>
<dbReference type="KEGG" id="cel:CELE_T22A3.12"/>
<dbReference type="FunCoup" id="F5GUF1">
    <property type="interactions" value="127"/>
</dbReference>
<dbReference type="InParanoid" id="F5GUF1"/>
<feature type="coiled-coil region" evidence="1">
    <location>
        <begin position="66"/>
        <end position="97"/>
    </location>
</feature>
<organism evidence="3 4">
    <name type="scientific">Caenorhabditis elegans</name>
    <dbReference type="NCBI Taxonomy" id="6239"/>
    <lineage>
        <taxon>Eukaryota</taxon>
        <taxon>Metazoa</taxon>
        <taxon>Ecdysozoa</taxon>
        <taxon>Nematoda</taxon>
        <taxon>Chromadorea</taxon>
        <taxon>Rhabditida</taxon>
        <taxon>Rhabditina</taxon>
        <taxon>Rhabditomorpha</taxon>
        <taxon>Rhabditoidea</taxon>
        <taxon>Rhabditidae</taxon>
        <taxon>Peloderinae</taxon>
        <taxon>Caenorhabditis</taxon>
    </lineage>
</organism>
<proteinExistence type="predicted"/>